<evidence type="ECO:0000313" key="3">
    <source>
        <dbReference type="Proteomes" id="UP001497382"/>
    </source>
</evidence>
<protein>
    <recommendedName>
        <fullName evidence="4">Secreted protein</fullName>
    </recommendedName>
</protein>
<keyword evidence="1" id="KW-0732">Signal</keyword>
<dbReference type="EMBL" id="CAXIEN010000410">
    <property type="protein sequence ID" value="CAL1297025.1"/>
    <property type="molecule type" value="Genomic_DNA"/>
</dbReference>
<keyword evidence="3" id="KW-1185">Reference proteome</keyword>
<dbReference type="AlphaFoldDB" id="A0AAV2BL68"/>
<feature type="chain" id="PRO_5043617923" description="Secreted protein" evidence="1">
    <location>
        <begin position="18"/>
        <end position="233"/>
    </location>
</feature>
<comment type="caution">
    <text evidence="2">The sequence shown here is derived from an EMBL/GenBank/DDBJ whole genome shotgun (WGS) entry which is preliminary data.</text>
</comment>
<name>A0AAV2BL68_9ARAC</name>
<organism evidence="2 3">
    <name type="scientific">Larinioides sclopetarius</name>
    <dbReference type="NCBI Taxonomy" id="280406"/>
    <lineage>
        <taxon>Eukaryota</taxon>
        <taxon>Metazoa</taxon>
        <taxon>Ecdysozoa</taxon>
        <taxon>Arthropoda</taxon>
        <taxon>Chelicerata</taxon>
        <taxon>Arachnida</taxon>
        <taxon>Araneae</taxon>
        <taxon>Araneomorphae</taxon>
        <taxon>Entelegynae</taxon>
        <taxon>Araneoidea</taxon>
        <taxon>Araneidae</taxon>
        <taxon>Larinioides</taxon>
    </lineage>
</organism>
<gene>
    <name evidence="2" type="ORF">LARSCL_LOCUS20055</name>
</gene>
<reference evidence="2 3" key="1">
    <citation type="submission" date="2024-04" db="EMBL/GenBank/DDBJ databases">
        <authorList>
            <person name="Rising A."/>
            <person name="Reimegard J."/>
            <person name="Sonavane S."/>
            <person name="Akerstrom W."/>
            <person name="Nylinder S."/>
            <person name="Hedman E."/>
            <person name="Kallberg Y."/>
        </authorList>
    </citation>
    <scope>NUCLEOTIDE SEQUENCE [LARGE SCALE GENOMIC DNA]</scope>
</reference>
<accession>A0AAV2BL68</accession>
<sequence>MLVYILFIFGPWIGVIGTNRICDTPISIECVIPRDIPTLRIPQTVEDVNRLCPATSQYLNCLKDYADECGYENVHQHFSEDTYQSIKDLVRDVCQNDSRLHLDIVENIACISESQDQFENDCLENLLDKLEILKQFIHNKQQDGTYDEPRFSEKLWLRMNCVTQSLTVSCFSSQVSRRCGTAARDAVVEVVARSKGLKLVCPPVIGERINELLRILDLGMEEKRLLDEIMKKK</sequence>
<dbReference type="Proteomes" id="UP001497382">
    <property type="component" value="Unassembled WGS sequence"/>
</dbReference>
<proteinExistence type="predicted"/>
<evidence type="ECO:0000256" key="1">
    <source>
        <dbReference type="SAM" id="SignalP"/>
    </source>
</evidence>
<feature type="signal peptide" evidence="1">
    <location>
        <begin position="1"/>
        <end position="17"/>
    </location>
</feature>
<evidence type="ECO:0000313" key="2">
    <source>
        <dbReference type="EMBL" id="CAL1297025.1"/>
    </source>
</evidence>
<evidence type="ECO:0008006" key="4">
    <source>
        <dbReference type="Google" id="ProtNLM"/>
    </source>
</evidence>